<dbReference type="Proteomes" id="UP001629249">
    <property type="component" value="Unassembled WGS sequence"/>
</dbReference>
<gene>
    <name evidence="2" type="ORF">PQR66_30235</name>
</gene>
<name>A0ABW8ZVT7_9BURK</name>
<organism evidence="2 3">
    <name type="scientific">Paraburkholderia agricolaris</name>
    <dbReference type="NCBI Taxonomy" id="2152888"/>
    <lineage>
        <taxon>Bacteria</taxon>
        <taxon>Pseudomonadati</taxon>
        <taxon>Pseudomonadota</taxon>
        <taxon>Betaproteobacteria</taxon>
        <taxon>Burkholderiales</taxon>
        <taxon>Burkholderiaceae</taxon>
        <taxon>Paraburkholderia</taxon>
    </lineage>
</organism>
<keyword evidence="3" id="KW-1185">Reference proteome</keyword>
<evidence type="ECO:0000313" key="3">
    <source>
        <dbReference type="Proteomes" id="UP001629249"/>
    </source>
</evidence>
<evidence type="ECO:0000259" key="1">
    <source>
        <dbReference type="Pfam" id="PF01048"/>
    </source>
</evidence>
<comment type="caution">
    <text evidence="2">The sequence shown here is derived from an EMBL/GenBank/DDBJ whole genome shotgun (WGS) entry which is preliminary data.</text>
</comment>
<reference evidence="2 3" key="1">
    <citation type="journal article" date="2024" name="Chem. Sci.">
        <title>Discovery of megapolipeptins by genome mining of a Burkholderiales bacteria collection.</title>
        <authorList>
            <person name="Paulo B.S."/>
            <person name="Recchia M.J.J."/>
            <person name="Lee S."/>
            <person name="Fergusson C.H."/>
            <person name="Romanowski S.B."/>
            <person name="Hernandez A."/>
            <person name="Krull N."/>
            <person name="Liu D.Y."/>
            <person name="Cavanagh H."/>
            <person name="Bos A."/>
            <person name="Gray C.A."/>
            <person name="Murphy B.T."/>
            <person name="Linington R.G."/>
            <person name="Eustaquio A.S."/>
        </authorList>
    </citation>
    <scope>NUCLEOTIDE SEQUENCE [LARGE SCALE GENOMIC DNA]</scope>
    <source>
        <strain evidence="2 3">RL16-012-BIC-B</strain>
    </source>
</reference>
<dbReference type="InterPro" id="IPR000845">
    <property type="entry name" value="Nucleoside_phosphorylase_d"/>
</dbReference>
<sequence>MTHLNQSDTGNKGRRLSPILFALFCFVVATLLMRPWQRTEAADKPADATPRLGLLVPVHPKDYSLIINEMKDRKTEKFGPFSYEIGTINGVPVVVSIAPMDGPLMRSLTAQDMVYRYNIRAFLYPGTSGAHLGPDQMRVGDVVLGAENVDFNNYFMSKSGDVIAHEFSHEENGEFRYDRLYLDPQLLAKLACSANRVSAQATLPRWINPKYERVHPDVFYYGIQGTTTVWLGNIELMDKLHAVFGEMDEDGDWYSNLVATMYGIPFIEVSTITDSIKEFPETERGIPPKPNNVVVKANQVGQDVSNKIILDLIAHEGGSILAGNFNAPTINPYEADLFKNPKQPASLLQQGGCHK</sequence>
<dbReference type="SUPFAM" id="SSF53167">
    <property type="entry name" value="Purine and uridine phosphorylases"/>
    <property type="match status" value="1"/>
</dbReference>
<protein>
    <recommendedName>
        <fullName evidence="1">Nucleoside phosphorylase domain-containing protein</fullName>
    </recommendedName>
</protein>
<dbReference type="Gene3D" id="3.40.50.1580">
    <property type="entry name" value="Nucleoside phosphorylase domain"/>
    <property type="match status" value="1"/>
</dbReference>
<accession>A0ABW8ZVT7</accession>
<dbReference type="InterPro" id="IPR035994">
    <property type="entry name" value="Nucleoside_phosphorylase_sf"/>
</dbReference>
<dbReference type="EMBL" id="JAQQFN010000027">
    <property type="protein sequence ID" value="MFL9887349.1"/>
    <property type="molecule type" value="Genomic_DNA"/>
</dbReference>
<dbReference type="RefSeq" id="WP_408332226.1">
    <property type="nucleotide sequence ID" value="NZ_JAQQFH010000027.1"/>
</dbReference>
<dbReference type="Pfam" id="PF01048">
    <property type="entry name" value="PNP_UDP_1"/>
    <property type="match status" value="1"/>
</dbReference>
<proteinExistence type="predicted"/>
<evidence type="ECO:0000313" key="2">
    <source>
        <dbReference type="EMBL" id="MFL9887349.1"/>
    </source>
</evidence>
<feature type="domain" description="Nucleoside phosphorylase" evidence="1">
    <location>
        <begin position="61"/>
        <end position="154"/>
    </location>
</feature>